<comment type="subcellular location">
    <subcellularLocation>
        <location evidence="1">Cell membrane</location>
    </subcellularLocation>
</comment>
<evidence type="ECO:0000256" key="2">
    <source>
        <dbReference type="ARBA" id="ARBA00010532"/>
    </source>
</evidence>
<comment type="similarity">
    <text evidence="2">Belongs to the CD36 family.</text>
</comment>
<evidence type="ECO:0000256" key="7">
    <source>
        <dbReference type="ARBA" id="ARBA00023180"/>
    </source>
</evidence>
<accession>A0A8J2LUM2</accession>
<dbReference type="InterPro" id="IPR002159">
    <property type="entry name" value="CD36_fam"/>
</dbReference>
<evidence type="ECO:0000256" key="1">
    <source>
        <dbReference type="ARBA" id="ARBA00004236"/>
    </source>
</evidence>
<gene>
    <name evidence="9" type="ORF">AFUS01_LOCUS38828</name>
</gene>
<dbReference type="Proteomes" id="UP000708208">
    <property type="component" value="Unassembled WGS sequence"/>
</dbReference>
<keyword evidence="7" id="KW-0325">Glycoprotein</keyword>
<dbReference type="GO" id="GO:0005886">
    <property type="term" value="C:plasma membrane"/>
    <property type="evidence" value="ECO:0007669"/>
    <property type="project" value="UniProtKB-SubCell"/>
</dbReference>
<keyword evidence="6 8" id="KW-0472">Membrane</keyword>
<dbReference type="EMBL" id="CAJVCH010549414">
    <property type="protein sequence ID" value="CAG7828935.1"/>
    <property type="molecule type" value="Genomic_DNA"/>
</dbReference>
<keyword evidence="4 8" id="KW-0812">Transmembrane</keyword>
<evidence type="ECO:0000256" key="6">
    <source>
        <dbReference type="ARBA" id="ARBA00023136"/>
    </source>
</evidence>
<keyword evidence="3" id="KW-1003">Cell membrane</keyword>
<dbReference type="Pfam" id="PF01130">
    <property type="entry name" value="CD36"/>
    <property type="match status" value="1"/>
</dbReference>
<evidence type="ECO:0000256" key="5">
    <source>
        <dbReference type="ARBA" id="ARBA00022989"/>
    </source>
</evidence>
<sequence length="107" mass="12045">MLIKANLKVQVNIEVQRLRGLSTFDTVPHGIFPILWLDLEAELDDNIGDLLRHRLFPLTIVQIAKWSLISLTVLLVTIGICVTATFRSNKLKDVNNEPKTTDEPLLG</sequence>
<reference evidence="9" key="1">
    <citation type="submission" date="2021-06" db="EMBL/GenBank/DDBJ databases">
        <authorList>
            <person name="Hodson N. C."/>
            <person name="Mongue J. A."/>
            <person name="Jaron S. K."/>
        </authorList>
    </citation>
    <scope>NUCLEOTIDE SEQUENCE</scope>
</reference>
<keyword evidence="5 8" id="KW-1133">Transmembrane helix</keyword>
<feature type="transmembrane region" description="Helical" evidence="8">
    <location>
        <begin position="63"/>
        <end position="86"/>
    </location>
</feature>
<evidence type="ECO:0000256" key="3">
    <source>
        <dbReference type="ARBA" id="ARBA00022475"/>
    </source>
</evidence>
<comment type="caution">
    <text evidence="9">The sequence shown here is derived from an EMBL/GenBank/DDBJ whole genome shotgun (WGS) entry which is preliminary data.</text>
</comment>
<evidence type="ECO:0000313" key="10">
    <source>
        <dbReference type="Proteomes" id="UP000708208"/>
    </source>
</evidence>
<protein>
    <submittedName>
        <fullName evidence="9">Uncharacterized protein</fullName>
    </submittedName>
</protein>
<organism evidence="9 10">
    <name type="scientific">Allacma fusca</name>
    <dbReference type="NCBI Taxonomy" id="39272"/>
    <lineage>
        <taxon>Eukaryota</taxon>
        <taxon>Metazoa</taxon>
        <taxon>Ecdysozoa</taxon>
        <taxon>Arthropoda</taxon>
        <taxon>Hexapoda</taxon>
        <taxon>Collembola</taxon>
        <taxon>Symphypleona</taxon>
        <taxon>Sminthuridae</taxon>
        <taxon>Allacma</taxon>
    </lineage>
</organism>
<name>A0A8J2LUM2_9HEXA</name>
<keyword evidence="10" id="KW-1185">Reference proteome</keyword>
<evidence type="ECO:0000256" key="8">
    <source>
        <dbReference type="SAM" id="Phobius"/>
    </source>
</evidence>
<dbReference type="OrthoDB" id="514335at2759"/>
<evidence type="ECO:0000313" key="9">
    <source>
        <dbReference type="EMBL" id="CAG7828935.1"/>
    </source>
</evidence>
<dbReference type="AlphaFoldDB" id="A0A8J2LUM2"/>
<proteinExistence type="inferred from homology"/>
<evidence type="ECO:0000256" key="4">
    <source>
        <dbReference type="ARBA" id="ARBA00022692"/>
    </source>
</evidence>